<dbReference type="Pfam" id="PF07648">
    <property type="entry name" value="Kazal_2"/>
    <property type="match status" value="1"/>
</dbReference>
<dbReference type="GO" id="GO:0005576">
    <property type="term" value="C:extracellular region"/>
    <property type="evidence" value="ECO:0007669"/>
    <property type="project" value="TreeGrafter"/>
</dbReference>
<dbReference type="InterPro" id="IPR050653">
    <property type="entry name" value="Prot_Inhib_GrowthFact_Antg"/>
</dbReference>
<dbReference type="InterPro" id="IPR002350">
    <property type="entry name" value="Kazal_dom"/>
</dbReference>
<keyword evidence="1" id="KW-0646">Protease inhibitor</keyword>
<dbReference type="Gene3D" id="3.30.60.30">
    <property type="match status" value="1"/>
</dbReference>
<gene>
    <name evidence="5" type="primary">AGRN_2</name>
    <name evidence="5" type="ORF">EYF80_067615</name>
</gene>
<accession>A0A4Z2E0F1</accession>
<dbReference type="InterPro" id="IPR036058">
    <property type="entry name" value="Kazal_dom_sf"/>
</dbReference>
<keyword evidence="2" id="KW-0722">Serine protease inhibitor</keyword>
<sequence>MCPLGCAGRRQVTVCGSDGDDYRSECELHQHACKNQKNLRVQYQGPCGKLRPLPVTGRSLVVSSLLSPLSSSLVHSAPYRYLLFPLSGSSSSERSFSFSPDFLFLFFPFSFLLSSGDSCLLPKRRTLCVCVFLF</sequence>
<dbReference type="SUPFAM" id="SSF100895">
    <property type="entry name" value="Kazal-type serine protease inhibitors"/>
    <property type="match status" value="1"/>
</dbReference>
<protein>
    <submittedName>
        <fullName evidence="5">Agrin</fullName>
    </submittedName>
</protein>
<evidence type="ECO:0000256" key="1">
    <source>
        <dbReference type="ARBA" id="ARBA00022690"/>
    </source>
</evidence>
<evidence type="ECO:0000313" key="6">
    <source>
        <dbReference type="Proteomes" id="UP000314294"/>
    </source>
</evidence>
<dbReference type="PANTHER" id="PTHR10913:SF45">
    <property type="entry name" value="FOLLISTATIN, ISOFORM A-RELATED"/>
    <property type="match status" value="1"/>
</dbReference>
<proteinExistence type="predicted"/>
<evidence type="ECO:0000313" key="5">
    <source>
        <dbReference type="EMBL" id="TNN22271.1"/>
    </source>
</evidence>
<keyword evidence="6" id="KW-1185">Reference proteome</keyword>
<feature type="domain" description="Kazal-like" evidence="4">
    <location>
        <begin position="1"/>
        <end position="49"/>
    </location>
</feature>
<dbReference type="AlphaFoldDB" id="A0A4Z2E0F1"/>
<evidence type="ECO:0000256" key="2">
    <source>
        <dbReference type="ARBA" id="ARBA00022900"/>
    </source>
</evidence>
<keyword evidence="3" id="KW-1015">Disulfide bond</keyword>
<dbReference type="GO" id="GO:0030154">
    <property type="term" value="P:cell differentiation"/>
    <property type="evidence" value="ECO:0007669"/>
    <property type="project" value="TreeGrafter"/>
</dbReference>
<dbReference type="CDD" id="cd00104">
    <property type="entry name" value="KAZAL_FS"/>
    <property type="match status" value="1"/>
</dbReference>
<comment type="caution">
    <text evidence="5">The sequence shown here is derived from an EMBL/GenBank/DDBJ whole genome shotgun (WGS) entry which is preliminary data.</text>
</comment>
<reference evidence="5 6" key="1">
    <citation type="submission" date="2019-03" db="EMBL/GenBank/DDBJ databases">
        <title>First draft genome of Liparis tanakae, snailfish: a comprehensive survey of snailfish specific genes.</title>
        <authorList>
            <person name="Kim W."/>
            <person name="Song I."/>
            <person name="Jeong J.-H."/>
            <person name="Kim D."/>
            <person name="Kim S."/>
            <person name="Ryu S."/>
            <person name="Song J.Y."/>
            <person name="Lee S.K."/>
        </authorList>
    </citation>
    <scope>NUCLEOTIDE SEQUENCE [LARGE SCALE GENOMIC DNA]</scope>
    <source>
        <tissue evidence="5">Muscle</tissue>
    </source>
</reference>
<evidence type="ECO:0000259" key="4">
    <source>
        <dbReference type="PROSITE" id="PS51465"/>
    </source>
</evidence>
<dbReference type="EMBL" id="SRLO01023344">
    <property type="protein sequence ID" value="TNN22271.1"/>
    <property type="molecule type" value="Genomic_DNA"/>
</dbReference>
<evidence type="ECO:0000256" key="3">
    <source>
        <dbReference type="ARBA" id="ARBA00023157"/>
    </source>
</evidence>
<organism evidence="5 6">
    <name type="scientific">Liparis tanakae</name>
    <name type="common">Tanaka's snailfish</name>
    <dbReference type="NCBI Taxonomy" id="230148"/>
    <lineage>
        <taxon>Eukaryota</taxon>
        <taxon>Metazoa</taxon>
        <taxon>Chordata</taxon>
        <taxon>Craniata</taxon>
        <taxon>Vertebrata</taxon>
        <taxon>Euteleostomi</taxon>
        <taxon>Actinopterygii</taxon>
        <taxon>Neopterygii</taxon>
        <taxon>Teleostei</taxon>
        <taxon>Neoteleostei</taxon>
        <taxon>Acanthomorphata</taxon>
        <taxon>Eupercaria</taxon>
        <taxon>Perciformes</taxon>
        <taxon>Cottioidei</taxon>
        <taxon>Cottales</taxon>
        <taxon>Liparidae</taxon>
        <taxon>Liparis</taxon>
    </lineage>
</organism>
<dbReference type="SMART" id="SM00280">
    <property type="entry name" value="KAZAL"/>
    <property type="match status" value="1"/>
</dbReference>
<dbReference type="OrthoDB" id="5983569at2759"/>
<dbReference type="Proteomes" id="UP000314294">
    <property type="component" value="Unassembled WGS sequence"/>
</dbReference>
<dbReference type="FunFam" id="3.30.60.30:FF:000024">
    <property type="entry name" value="Transmembrane agrin"/>
    <property type="match status" value="1"/>
</dbReference>
<name>A0A4Z2E0F1_9TELE</name>
<dbReference type="PANTHER" id="PTHR10913">
    <property type="entry name" value="FOLLISTATIN-RELATED"/>
    <property type="match status" value="1"/>
</dbReference>
<dbReference type="PROSITE" id="PS51465">
    <property type="entry name" value="KAZAL_2"/>
    <property type="match status" value="1"/>
</dbReference>